<feature type="region of interest" description="Disordered" evidence="1">
    <location>
        <begin position="86"/>
        <end position="105"/>
    </location>
</feature>
<evidence type="ECO:0000313" key="2">
    <source>
        <dbReference type="EMBL" id="KAK4118887.1"/>
    </source>
</evidence>
<feature type="compositionally biased region" description="Polar residues" evidence="1">
    <location>
        <begin position="37"/>
        <end position="64"/>
    </location>
</feature>
<gene>
    <name evidence="2" type="ORF">N657DRAFT_711518</name>
</gene>
<evidence type="ECO:0000256" key="1">
    <source>
        <dbReference type="SAM" id="MobiDB-lite"/>
    </source>
</evidence>
<dbReference type="RefSeq" id="XP_062642660.1">
    <property type="nucleotide sequence ID" value="XM_062797443.1"/>
</dbReference>
<feature type="region of interest" description="Disordered" evidence="1">
    <location>
        <begin position="34"/>
        <end position="76"/>
    </location>
</feature>
<evidence type="ECO:0000313" key="3">
    <source>
        <dbReference type="Proteomes" id="UP001302602"/>
    </source>
</evidence>
<comment type="caution">
    <text evidence="2">The sequence shown here is derived from an EMBL/GenBank/DDBJ whole genome shotgun (WGS) entry which is preliminary data.</text>
</comment>
<dbReference type="EMBL" id="MU853258">
    <property type="protein sequence ID" value="KAK4118887.1"/>
    <property type="molecule type" value="Genomic_DNA"/>
</dbReference>
<dbReference type="Proteomes" id="UP001302602">
    <property type="component" value="Unassembled WGS sequence"/>
</dbReference>
<dbReference type="AlphaFoldDB" id="A0AAN6TQQ2"/>
<name>A0AAN6TQQ2_9PEZI</name>
<proteinExistence type="predicted"/>
<accession>A0AAN6TQQ2</accession>
<keyword evidence="3" id="KW-1185">Reference proteome</keyword>
<reference evidence="2" key="1">
    <citation type="journal article" date="2023" name="Mol. Phylogenet. Evol.">
        <title>Genome-scale phylogeny and comparative genomics of the fungal order Sordariales.</title>
        <authorList>
            <person name="Hensen N."/>
            <person name="Bonometti L."/>
            <person name="Westerberg I."/>
            <person name="Brannstrom I.O."/>
            <person name="Guillou S."/>
            <person name="Cros-Aarteil S."/>
            <person name="Calhoun S."/>
            <person name="Haridas S."/>
            <person name="Kuo A."/>
            <person name="Mondo S."/>
            <person name="Pangilinan J."/>
            <person name="Riley R."/>
            <person name="LaButti K."/>
            <person name="Andreopoulos B."/>
            <person name="Lipzen A."/>
            <person name="Chen C."/>
            <person name="Yan M."/>
            <person name="Daum C."/>
            <person name="Ng V."/>
            <person name="Clum A."/>
            <person name="Steindorff A."/>
            <person name="Ohm R.A."/>
            <person name="Martin F."/>
            <person name="Silar P."/>
            <person name="Natvig D.O."/>
            <person name="Lalanne C."/>
            <person name="Gautier V."/>
            <person name="Ament-Velasquez S.L."/>
            <person name="Kruys A."/>
            <person name="Hutchinson M.I."/>
            <person name="Powell A.J."/>
            <person name="Barry K."/>
            <person name="Miller A.N."/>
            <person name="Grigoriev I.V."/>
            <person name="Debuchy R."/>
            <person name="Gladieux P."/>
            <person name="Hiltunen Thoren M."/>
            <person name="Johannesson H."/>
        </authorList>
    </citation>
    <scope>NUCLEOTIDE SEQUENCE</scope>
    <source>
        <strain evidence="2">CBS 731.68</strain>
    </source>
</reference>
<sequence>MPAAAAWVLVGAHDWQGIVLEHLEEWKALYGNPATELASQQPSEPFSQGPSLDSMPRLSTPSTSAKDRPALQSRLSQHLQGFEVATPLRKQQQLRHRQPDTATATTTQFNKAPCLIIFARCAQPSQ</sequence>
<dbReference type="GeneID" id="87834217"/>
<organism evidence="2 3">
    <name type="scientific">Parathielavia appendiculata</name>
    <dbReference type="NCBI Taxonomy" id="2587402"/>
    <lineage>
        <taxon>Eukaryota</taxon>
        <taxon>Fungi</taxon>
        <taxon>Dikarya</taxon>
        <taxon>Ascomycota</taxon>
        <taxon>Pezizomycotina</taxon>
        <taxon>Sordariomycetes</taxon>
        <taxon>Sordariomycetidae</taxon>
        <taxon>Sordariales</taxon>
        <taxon>Chaetomiaceae</taxon>
        <taxon>Parathielavia</taxon>
    </lineage>
</organism>
<reference evidence="2" key="2">
    <citation type="submission" date="2023-05" db="EMBL/GenBank/DDBJ databases">
        <authorList>
            <consortium name="Lawrence Berkeley National Laboratory"/>
            <person name="Steindorff A."/>
            <person name="Hensen N."/>
            <person name="Bonometti L."/>
            <person name="Westerberg I."/>
            <person name="Brannstrom I.O."/>
            <person name="Guillou S."/>
            <person name="Cros-Aarteil S."/>
            <person name="Calhoun S."/>
            <person name="Haridas S."/>
            <person name="Kuo A."/>
            <person name="Mondo S."/>
            <person name="Pangilinan J."/>
            <person name="Riley R."/>
            <person name="Labutti K."/>
            <person name="Andreopoulos B."/>
            <person name="Lipzen A."/>
            <person name="Chen C."/>
            <person name="Yanf M."/>
            <person name="Daum C."/>
            <person name="Ng V."/>
            <person name="Clum A."/>
            <person name="Ohm R."/>
            <person name="Martin F."/>
            <person name="Silar P."/>
            <person name="Natvig D."/>
            <person name="Lalanne C."/>
            <person name="Gautier V."/>
            <person name="Ament-Velasquez S.L."/>
            <person name="Kruys A."/>
            <person name="Hutchinson M.I."/>
            <person name="Powell A.J."/>
            <person name="Barry K."/>
            <person name="Miller A.N."/>
            <person name="Grigoriev I.V."/>
            <person name="Debuchy R."/>
            <person name="Gladieux P."/>
            <person name="Thoren M.H."/>
            <person name="Johannesson H."/>
        </authorList>
    </citation>
    <scope>NUCLEOTIDE SEQUENCE</scope>
    <source>
        <strain evidence="2">CBS 731.68</strain>
    </source>
</reference>
<protein>
    <submittedName>
        <fullName evidence="2">Uncharacterized protein</fullName>
    </submittedName>
</protein>